<comment type="caution">
    <text evidence="2">The sequence shown here is derived from an EMBL/GenBank/DDBJ whole genome shotgun (WGS) entry which is preliminary data.</text>
</comment>
<keyword evidence="3" id="KW-1185">Reference proteome</keyword>
<accession>A0A4V3SA47</accession>
<dbReference type="AlphaFoldDB" id="A0A4V3SA47"/>
<evidence type="ECO:0000313" key="3">
    <source>
        <dbReference type="Proteomes" id="UP000310200"/>
    </source>
</evidence>
<feature type="region of interest" description="Disordered" evidence="1">
    <location>
        <begin position="42"/>
        <end position="62"/>
    </location>
</feature>
<reference evidence="2 3" key="1">
    <citation type="journal article" date="2019" name="Philos. Trans. R. Soc. Lond., B, Biol. Sci.">
        <title>Ant behaviour and brain gene expression of defending hosts depend on the ecological success of the intruding social parasite.</title>
        <authorList>
            <person name="Kaur R."/>
            <person name="Stoldt M."/>
            <person name="Jongepier E."/>
            <person name="Feldmeyer B."/>
            <person name="Menzel F."/>
            <person name="Bornberg-Bauer E."/>
            <person name="Foitzik S."/>
        </authorList>
    </citation>
    <scope>NUCLEOTIDE SEQUENCE [LARGE SCALE GENOMIC DNA]</scope>
    <source>
        <tissue evidence="2">Whole body</tissue>
    </source>
</reference>
<sequence length="62" mass="6965">MVKEERAAMAIQQYDYTACCTGFLQQLPSFWGISTGNRRSFCRSTGRKGQKKEGWARRTGGG</sequence>
<name>A0A4V3SA47_9HYME</name>
<dbReference type="Proteomes" id="UP000310200">
    <property type="component" value="Unassembled WGS sequence"/>
</dbReference>
<protein>
    <submittedName>
        <fullName evidence="2">RNA-binding protein 38</fullName>
    </submittedName>
</protein>
<dbReference type="EMBL" id="QBLH01002723">
    <property type="protein sequence ID" value="TGZ47584.1"/>
    <property type="molecule type" value="Genomic_DNA"/>
</dbReference>
<proteinExistence type="predicted"/>
<organism evidence="2 3">
    <name type="scientific">Temnothorax longispinosus</name>
    <dbReference type="NCBI Taxonomy" id="300112"/>
    <lineage>
        <taxon>Eukaryota</taxon>
        <taxon>Metazoa</taxon>
        <taxon>Ecdysozoa</taxon>
        <taxon>Arthropoda</taxon>
        <taxon>Hexapoda</taxon>
        <taxon>Insecta</taxon>
        <taxon>Pterygota</taxon>
        <taxon>Neoptera</taxon>
        <taxon>Endopterygota</taxon>
        <taxon>Hymenoptera</taxon>
        <taxon>Apocrita</taxon>
        <taxon>Aculeata</taxon>
        <taxon>Formicoidea</taxon>
        <taxon>Formicidae</taxon>
        <taxon>Myrmicinae</taxon>
        <taxon>Temnothorax</taxon>
    </lineage>
</organism>
<gene>
    <name evidence="2" type="ORF">DBV15_03456</name>
</gene>
<evidence type="ECO:0000313" key="2">
    <source>
        <dbReference type="EMBL" id="TGZ47584.1"/>
    </source>
</evidence>
<evidence type="ECO:0000256" key="1">
    <source>
        <dbReference type="SAM" id="MobiDB-lite"/>
    </source>
</evidence>